<evidence type="ECO:0000313" key="1">
    <source>
        <dbReference type="EMBL" id="KAF4722034.1"/>
    </source>
</evidence>
<feature type="non-terminal residue" evidence="1">
    <location>
        <position position="303"/>
    </location>
</feature>
<accession>A0A7J6RMY4</accession>
<gene>
    <name evidence="1" type="ORF">FOZ62_005315</name>
</gene>
<dbReference type="EMBL" id="JABANM010020918">
    <property type="protein sequence ID" value="KAF4722034.1"/>
    <property type="molecule type" value="Genomic_DNA"/>
</dbReference>
<name>A0A7J6RMY4_PEROL</name>
<proteinExistence type="predicted"/>
<reference evidence="1 2" key="1">
    <citation type="submission" date="2020-04" db="EMBL/GenBank/DDBJ databases">
        <title>Perkinsus olseni comparative genomics.</title>
        <authorList>
            <person name="Bogema D.R."/>
        </authorList>
    </citation>
    <scope>NUCLEOTIDE SEQUENCE [LARGE SCALE GENOMIC DNA]</scope>
    <source>
        <strain evidence="1">ATCC PRA-205</strain>
    </source>
</reference>
<evidence type="ECO:0000313" key="2">
    <source>
        <dbReference type="Proteomes" id="UP000574390"/>
    </source>
</evidence>
<dbReference type="AlphaFoldDB" id="A0A7J6RMY4"/>
<protein>
    <submittedName>
        <fullName evidence="1">Uncharacterized protein</fullName>
    </submittedName>
</protein>
<sequence>MSRESTRSTIENRRPPLEASALFHPAGIQDTGASVETTEGQVTGFNNNPPWGTSMVTLHEAIQPLPATVIEPLPMPAVYWEPSNTDEQLHETYPQMDSQTTSTTPTITPALGLYFNEQATEQLDTVSLEVSSGEQRTLDASLTLFCTTTRCSQSTLNHEKPKYFKKMSLKRVAGLAFTPPIFRLTRADDACFLIDPNGRDDDMEISDAFMLAGDFFEISNFMTATIAMCWAQDRRAWTLQLGLRIDKQEAVSPDCIVQLQYANDGAITRAKLHQEIRSGKVLGGKLTSAIRQNEGASPAKQAK</sequence>
<comment type="caution">
    <text evidence="1">The sequence shown here is derived from an EMBL/GenBank/DDBJ whole genome shotgun (WGS) entry which is preliminary data.</text>
</comment>
<organism evidence="1 2">
    <name type="scientific">Perkinsus olseni</name>
    <name type="common">Perkinsus atlanticus</name>
    <dbReference type="NCBI Taxonomy" id="32597"/>
    <lineage>
        <taxon>Eukaryota</taxon>
        <taxon>Sar</taxon>
        <taxon>Alveolata</taxon>
        <taxon>Perkinsozoa</taxon>
        <taxon>Perkinsea</taxon>
        <taxon>Perkinsida</taxon>
        <taxon>Perkinsidae</taxon>
        <taxon>Perkinsus</taxon>
    </lineage>
</organism>
<dbReference type="Proteomes" id="UP000574390">
    <property type="component" value="Unassembled WGS sequence"/>
</dbReference>